<comment type="caution">
    <text evidence="3">The sequence shown here is derived from an EMBL/GenBank/DDBJ whole genome shotgun (WGS) entry which is preliminary data.</text>
</comment>
<dbReference type="SUPFAM" id="SSF53474">
    <property type="entry name" value="alpha/beta-Hydrolases"/>
    <property type="match status" value="1"/>
</dbReference>
<keyword evidence="1 3" id="KW-0378">Hydrolase</keyword>
<dbReference type="InterPro" id="IPR050300">
    <property type="entry name" value="GDXG_lipolytic_enzyme"/>
</dbReference>
<evidence type="ECO:0000256" key="1">
    <source>
        <dbReference type="ARBA" id="ARBA00022801"/>
    </source>
</evidence>
<dbReference type="Proteomes" id="UP000192601">
    <property type="component" value="Unassembled WGS sequence"/>
</dbReference>
<gene>
    <name evidence="3" type="ORF">BST44_21925</name>
</gene>
<dbReference type="Gene3D" id="3.40.50.1820">
    <property type="entry name" value="alpha/beta hydrolase"/>
    <property type="match status" value="1"/>
</dbReference>
<evidence type="ECO:0000259" key="2">
    <source>
        <dbReference type="Pfam" id="PF07859"/>
    </source>
</evidence>
<dbReference type="STRING" id="1783.BST44_21925"/>
<dbReference type="PANTHER" id="PTHR48081:SF8">
    <property type="entry name" value="ALPHA_BETA HYDROLASE FOLD-3 DOMAIN-CONTAINING PROTEIN-RELATED"/>
    <property type="match status" value="1"/>
</dbReference>
<dbReference type="InterPro" id="IPR013094">
    <property type="entry name" value="AB_hydrolase_3"/>
</dbReference>
<feature type="domain" description="Alpha/beta hydrolase fold-3" evidence="2">
    <location>
        <begin position="73"/>
        <end position="276"/>
    </location>
</feature>
<dbReference type="InterPro" id="IPR029058">
    <property type="entry name" value="AB_hydrolase_fold"/>
</dbReference>
<dbReference type="EMBL" id="MVIJ01000041">
    <property type="protein sequence ID" value="ORB71220.1"/>
    <property type="molecule type" value="Genomic_DNA"/>
</dbReference>
<proteinExistence type="predicted"/>
<protein>
    <submittedName>
        <fullName evidence="3">Alpha/beta hydrolase</fullName>
    </submittedName>
</protein>
<dbReference type="Pfam" id="PF07859">
    <property type="entry name" value="Abhydrolase_3"/>
    <property type="match status" value="1"/>
</dbReference>
<accession>A0A1X0K7W4</accession>
<dbReference type="AlphaFoldDB" id="A0A1X0K7W4"/>
<dbReference type="RefSeq" id="WP_083179196.1">
    <property type="nucleotide sequence ID" value="NZ_MVIJ01000041.1"/>
</dbReference>
<evidence type="ECO:0000313" key="3">
    <source>
        <dbReference type="EMBL" id="ORB71220.1"/>
    </source>
</evidence>
<dbReference type="PANTHER" id="PTHR48081">
    <property type="entry name" value="AB HYDROLASE SUPERFAMILY PROTEIN C4A8.06C"/>
    <property type="match status" value="1"/>
</dbReference>
<dbReference type="GO" id="GO:0016787">
    <property type="term" value="F:hydrolase activity"/>
    <property type="evidence" value="ECO:0007669"/>
    <property type="project" value="UniProtKB-KW"/>
</dbReference>
<evidence type="ECO:0000313" key="4">
    <source>
        <dbReference type="Proteomes" id="UP000192601"/>
    </source>
</evidence>
<reference evidence="3 4" key="1">
    <citation type="submission" date="2017-02" db="EMBL/GenBank/DDBJ databases">
        <title>The new phylogeny of genus Mycobacterium.</title>
        <authorList>
            <person name="Tortoli E."/>
            <person name="Trovato A."/>
            <person name="Cirillo D.M."/>
        </authorList>
    </citation>
    <scope>NUCLEOTIDE SEQUENCE [LARGE SCALE GENOMIC DNA]</scope>
    <source>
        <strain evidence="3 4">DSM 43992</strain>
    </source>
</reference>
<organism evidence="3 4">
    <name type="scientific">Mycobacterium scrofulaceum</name>
    <dbReference type="NCBI Taxonomy" id="1783"/>
    <lineage>
        <taxon>Bacteria</taxon>
        <taxon>Bacillati</taxon>
        <taxon>Actinomycetota</taxon>
        <taxon>Actinomycetes</taxon>
        <taxon>Mycobacteriales</taxon>
        <taxon>Mycobacteriaceae</taxon>
        <taxon>Mycobacterium</taxon>
    </lineage>
</organism>
<keyword evidence="4" id="KW-1185">Reference proteome</keyword>
<sequence length="310" mass="33234">MASKQAEQFAEFLGVLSARSSNPDLDLATVRDIIETMHVATKEPERVSYQEVSAGGVDALWCIPADSDPEAVLLHSHLGGSVVASMHSDRKAAAHVASAAGVRSLVVDYRRSPEHKFPAQLDDVRRAYDWLLQQGFRPERVASVGHSVGGNLATSLALRLRDEGAALPAAIVSISPWVDLTLTNQTITGNADRDRLLSRPLLEFFRSAWLDGTAVGWEDPRVNLLAADLSGLPPIAVFWGTDELLAGEAAEFARRAQVAGNDVLARAVADAQHSFIVAAGRVPEVDAAISEIGAWLRSHLSLATVREAAK</sequence>
<name>A0A1X0K7W4_MYCSC</name>